<proteinExistence type="predicted"/>
<dbReference type="SUPFAM" id="SSF56436">
    <property type="entry name" value="C-type lectin-like"/>
    <property type="match status" value="1"/>
</dbReference>
<evidence type="ECO:0000313" key="3">
    <source>
        <dbReference type="EMBL" id="GAB45794.1"/>
    </source>
</evidence>
<dbReference type="InterPro" id="IPR042095">
    <property type="entry name" value="SUMF_sf"/>
</dbReference>
<feature type="region of interest" description="Disordered" evidence="1">
    <location>
        <begin position="1"/>
        <end position="23"/>
    </location>
</feature>
<feature type="region of interest" description="Disordered" evidence="1">
    <location>
        <begin position="289"/>
        <end position="319"/>
    </location>
</feature>
<feature type="domain" description="Sulfatase-modifying factor enzyme-like" evidence="2">
    <location>
        <begin position="33"/>
        <end position="304"/>
    </location>
</feature>
<evidence type="ECO:0000256" key="1">
    <source>
        <dbReference type="SAM" id="MobiDB-lite"/>
    </source>
</evidence>
<evidence type="ECO:0000313" key="4">
    <source>
        <dbReference type="Proteomes" id="UP000004881"/>
    </source>
</evidence>
<reference evidence="3 4" key="1">
    <citation type="submission" date="2012-02" db="EMBL/GenBank/DDBJ databases">
        <title>Whole genome shotgun sequence of Gordonia terrae NBRC 100016.</title>
        <authorList>
            <person name="Takarada H."/>
            <person name="Hosoyama A."/>
            <person name="Tsuchikane K."/>
            <person name="Katsumata H."/>
            <person name="Yamazaki S."/>
            <person name="Fujita N."/>
        </authorList>
    </citation>
    <scope>NUCLEOTIDE SEQUENCE [LARGE SCALE GENOMIC DNA]</scope>
    <source>
        <strain evidence="3 4">NBRC 100016</strain>
    </source>
</reference>
<dbReference type="PANTHER" id="PTHR23150:SF19">
    <property type="entry name" value="FORMYLGLYCINE-GENERATING ENZYME"/>
    <property type="match status" value="1"/>
</dbReference>
<protein>
    <submittedName>
        <fullName evidence="3">Sulfatase-modifying factor</fullName>
    </submittedName>
</protein>
<sequence length="319" mass="34206">MSCCHPGGPARDGADESPTVEQNGILGSGLHLVETVSVPAGVFDMGDAFGEGYRTDGETPVHEVELNAFSIDTTAVTNAAFASFVAATGHRTDAETFGGSAVFHTYATAPGRPVPGTPWWLAVDGASWRHPAGPGSTLDGLADHPVVHVSHRDAQAYCDWAGRALPTEAQWEYAARGGRRGARYPWGDEPPTADDPRCTIFRGDFPNEPTGPVGTTPVRTFEPNGHGLYQCAGNVWEWCADRFSARYYRVSDRTDPSGPARGSARVLRGGSHLCHDSYCHRYRVAARSHNTPESTASNIGFRTVGPRDTRREPISTAVS</sequence>
<dbReference type="InterPro" id="IPR005532">
    <property type="entry name" value="SUMF_dom"/>
</dbReference>
<evidence type="ECO:0000259" key="2">
    <source>
        <dbReference type="Pfam" id="PF03781"/>
    </source>
</evidence>
<keyword evidence="4" id="KW-1185">Reference proteome</keyword>
<name>A0ABQ0HIT2_9ACTN</name>
<dbReference type="EMBL" id="BAFD01000096">
    <property type="protein sequence ID" value="GAB45794.1"/>
    <property type="molecule type" value="Genomic_DNA"/>
</dbReference>
<dbReference type="Gene3D" id="3.90.1580.10">
    <property type="entry name" value="paralog of FGE (formylglycine-generating enzyme)"/>
    <property type="match status" value="1"/>
</dbReference>
<feature type="compositionally biased region" description="Polar residues" evidence="1">
    <location>
        <begin position="289"/>
        <end position="300"/>
    </location>
</feature>
<dbReference type="Proteomes" id="UP000004881">
    <property type="component" value="Unassembled WGS sequence"/>
</dbReference>
<comment type="caution">
    <text evidence="3">The sequence shown here is derived from an EMBL/GenBank/DDBJ whole genome shotgun (WGS) entry which is preliminary data.</text>
</comment>
<dbReference type="InterPro" id="IPR016187">
    <property type="entry name" value="CTDL_fold"/>
</dbReference>
<dbReference type="InterPro" id="IPR051043">
    <property type="entry name" value="Sulfatase_Mod_Factor_Kinase"/>
</dbReference>
<accession>A0ABQ0HIT2</accession>
<organism evidence="3 4">
    <name type="scientific">Gordonia terrae NBRC 100016</name>
    <dbReference type="NCBI Taxonomy" id="1089454"/>
    <lineage>
        <taxon>Bacteria</taxon>
        <taxon>Bacillati</taxon>
        <taxon>Actinomycetota</taxon>
        <taxon>Actinomycetes</taxon>
        <taxon>Mycobacteriales</taxon>
        <taxon>Gordoniaceae</taxon>
        <taxon>Gordonia</taxon>
    </lineage>
</organism>
<gene>
    <name evidence="3" type="ORF">GOTRE_130_00510</name>
</gene>
<dbReference type="PANTHER" id="PTHR23150">
    <property type="entry name" value="SULFATASE MODIFYING FACTOR 1, 2"/>
    <property type="match status" value="1"/>
</dbReference>
<dbReference type="Pfam" id="PF03781">
    <property type="entry name" value="FGE-sulfatase"/>
    <property type="match status" value="1"/>
</dbReference>